<dbReference type="EMBL" id="MU005979">
    <property type="protein sequence ID" value="KAF2860695.1"/>
    <property type="molecule type" value="Genomic_DNA"/>
</dbReference>
<proteinExistence type="predicted"/>
<gene>
    <name evidence="1" type="ORF">K470DRAFT_257708</name>
</gene>
<dbReference type="AlphaFoldDB" id="A0A6A7C172"/>
<protein>
    <submittedName>
        <fullName evidence="1">Uncharacterized protein</fullName>
    </submittedName>
</protein>
<dbReference type="Proteomes" id="UP000799421">
    <property type="component" value="Unassembled WGS sequence"/>
</dbReference>
<keyword evidence="2" id="KW-1185">Reference proteome</keyword>
<sequence length="65" mass="7690">MIRDGKRYQRNIEWEKKNRPCFYDRPRVDNLSRPHVMVALGASYARVLGVAILPTAFRRMLEAQK</sequence>
<evidence type="ECO:0000313" key="2">
    <source>
        <dbReference type="Proteomes" id="UP000799421"/>
    </source>
</evidence>
<reference evidence="1" key="1">
    <citation type="journal article" date="2020" name="Stud. Mycol.">
        <title>101 Dothideomycetes genomes: a test case for predicting lifestyles and emergence of pathogens.</title>
        <authorList>
            <person name="Haridas S."/>
            <person name="Albert R."/>
            <person name="Binder M."/>
            <person name="Bloem J."/>
            <person name="Labutti K."/>
            <person name="Salamov A."/>
            <person name="Andreopoulos B."/>
            <person name="Baker S."/>
            <person name="Barry K."/>
            <person name="Bills G."/>
            <person name="Bluhm B."/>
            <person name="Cannon C."/>
            <person name="Castanera R."/>
            <person name="Culley D."/>
            <person name="Daum C."/>
            <person name="Ezra D."/>
            <person name="Gonzalez J."/>
            <person name="Henrissat B."/>
            <person name="Kuo A."/>
            <person name="Liang C."/>
            <person name="Lipzen A."/>
            <person name="Lutzoni F."/>
            <person name="Magnuson J."/>
            <person name="Mondo S."/>
            <person name="Nolan M."/>
            <person name="Ohm R."/>
            <person name="Pangilinan J."/>
            <person name="Park H.-J."/>
            <person name="Ramirez L."/>
            <person name="Alfaro M."/>
            <person name="Sun H."/>
            <person name="Tritt A."/>
            <person name="Yoshinaga Y."/>
            <person name="Zwiers L.-H."/>
            <person name="Turgeon B."/>
            <person name="Goodwin S."/>
            <person name="Spatafora J."/>
            <person name="Crous P."/>
            <person name="Grigoriev I."/>
        </authorList>
    </citation>
    <scope>NUCLEOTIDE SEQUENCE</scope>
    <source>
        <strain evidence="1">CBS 480.64</strain>
    </source>
</reference>
<organism evidence="1 2">
    <name type="scientific">Piedraia hortae CBS 480.64</name>
    <dbReference type="NCBI Taxonomy" id="1314780"/>
    <lineage>
        <taxon>Eukaryota</taxon>
        <taxon>Fungi</taxon>
        <taxon>Dikarya</taxon>
        <taxon>Ascomycota</taxon>
        <taxon>Pezizomycotina</taxon>
        <taxon>Dothideomycetes</taxon>
        <taxon>Dothideomycetidae</taxon>
        <taxon>Capnodiales</taxon>
        <taxon>Piedraiaceae</taxon>
        <taxon>Piedraia</taxon>
    </lineage>
</organism>
<evidence type="ECO:0000313" key="1">
    <source>
        <dbReference type="EMBL" id="KAF2860695.1"/>
    </source>
</evidence>
<name>A0A6A7C172_9PEZI</name>
<accession>A0A6A7C172</accession>